<dbReference type="EMBL" id="CP034171">
    <property type="protein sequence ID" value="AZI20054.1"/>
    <property type="molecule type" value="Genomic_DNA"/>
</dbReference>
<evidence type="ECO:0000259" key="1">
    <source>
        <dbReference type="Pfam" id="PF06983"/>
    </source>
</evidence>
<dbReference type="Gene3D" id="3.10.180.10">
    <property type="entry name" value="2,3-Dihydroxybiphenyl 1,2-Dioxygenase, domain 1"/>
    <property type="match status" value="1"/>
</dbReference>
<evidence type="ECO:0000313" key="2">
    <source>
        <dbReference type="EMBL" id="AZI20054.1"/>
    </source>
</evidence>
<name>A0A3G8WPE5_9FLAO</name>
<gene>
    <name evidence="2" type="ORF">EIH08_04370</name>
</gene>
<feature type="domain" description="PhnB-like" evidence="1">
    <location>
        <begin position="3"/>
        <end position="144"/>
    </location>
</feature>
<dbReference type="SUPFAM" id="SSF54593">
    <property type="entry name" value="Glyoxalase/Bleomycin resistance protein/Dihydroxybiphenyl dioxygenase"/>
    <property type="match status" value="1"/>
</dbReference>
<dbReference type="PANTHER" id="PTHR33990">
    <property type="entry name" value="PROTEIN YJDN-RELATED"/>
    <property type="match status" value="1"/>
</dbReference>
<dbReference type="Pfam" id="PF06983">
    <property type="entry name" value="3-dmu-9_3-mt"/>
    <property type="match status" value="1"/>
</dbReference>
<evidence type="ECO:0000313" key="3">
    <source>
        <dbReference type="Proteomes" id="UP000282297"/>
    </source>
</evidence>
<organism evidence="2 3">
    <name type="scientific">Chryseobacterium taklimakanense</name>
    <dbReference type="NCBI Taxonomy" id="536441"/>
    <lineage>
        <taxon>Bacteria</taxon>
        <taxon>Pseudomonadati</taxon>
        <taxon>Bacteroidota</taxon>
        <taxon>Flavobacteriia</taxon>
        <taxon>Flavobacteriales</taxon>
        <taxon>Weeksellaceae</taxon>
        <taxon>Chryseobacterium group</taxon>
        <taxon>Chryseobacterium</taxon>
    </lineage>
</organism>
<protein>
    <submittedName>
        <fullName evidence="2">VOC family protein</fullName>
    </submittedName>
</protein>
<dbReference type="CDD" id="cd06588">
    <property type="entry name" value="PhnB_like"/>
    <property type="match status" value="1"/>
</dbReference>
<accession>A0A3G8WPE5</accession>
<reference evidence="3" key="1">
    <citation type="submission" date="2018-11" db="EMBL/GenBank/DDBJ databases">
        <title>Proposal to divide the Flavobacteriaceae and reorganize its genera based on Amino Acid Identity values calculated from whole genome sequences.</title>
        <authorList>
            <person name="Nicholson A.C."/>
            <person name="Gulvik C.A."/>
            <person name="Whitney A.M."/>
            <person name="Humrighouse B.W."/>
            <person name="Bell M."/>
            <person name="Holmes B."/>
            <person name="Steigerwalt A.B."/>
            <person name="Villarma A."/>
            <person name="Sheth M."/>
            <person name="Batra D."/>
            <person name="Pryor J."/>
            <person name="Bernardet J.-F."/>
            <person name="Hugo C."/>
            <person name="Kampfer P."/>
            <person name="Newman J.D."/>
            <person name="McQuiston J.R."/>
        </authorList>
    </citation>
    <scope>NUCLEOTIDE SEQUENCE [LARGE SCALE GENOMIC DNA]</scope>
    <source>
        <strain evidence="3">H4753</strain>
    </source>
</reference>
<dbReference type="Proteomes" id="UP000282297">
    <property type="component" value="Chromosome"/>
</dbReference>
<dbReference type="InterPro" id="IPR029068">
    <property type="entry name" value="Glyas_Bleomycin-R_OHBP_Dase"/>
</dbReference>
<dbReference type="AlphaFoldDB" id="A0A3G8WPE5"/>
<dbReference type="InterPro" id="IPR028973">
    <property type="entry name" value="PhnB-like"/>
</dbReference>
<sequence>MMKINPYLNFDGTCEEAFNLYKDIFGGEFAGNGIMRFGDIPPQEDGQPISDEVKNRVMHVALQIGDDTLMGSDIMPGMCNSDGGTEFRRGDNVIISISPDSREDADRIYAALSNGGKATNPMQDQFWGDYWGMLVDKFGNEWMINYSEQSTF</sequence>
<proteinExistence type="predicted"/>
<dbReference type="PANTHER" id="PTHR33990:SF1">
    <property type="entry name" value="PROTEIN YJDN"/>
    <property type="match status" value="1"/>
</dbReference>